<dbReference type="Gene3D" id="3.30.930.10">
    <property type="entry name" value="Bira Bifunctional Protein, Domain 2"/>
    <property type="match status" value="1"/>
</dbReference>
<dbReference type="InterPro" id="IPR004525">
    <property type="entry name" value="EpmA"/>
</dbReference>
<dbReference type="Pfam" id="PF00152">
    <property type="entry name" value="tRNA-synt_2"/>
    <property type="match status" value="1"/>
</dbReference>
<sequence length="325" mass="37600">MRVKRSKLTLVQESMSLACSTHSLAALIKERATMLKKVRSFFDKRDVFEVDTPVLSDRAPIDHSIDILETMATDHIKGYFHSSPEYAMKKLLAKGAPDIYQLSHVFRKSEQSKKHAIEFTMLEWYRIGFSLKELMSETKELIALFTGDVPCEITDYHSIFKERFDLDPQEDPLHVLKNVSKEYGLFGNDYDRQTYLDFLFDIAEKTFSEDALVFVTDFPKEQAYLAKTYMKNGKELAMRFEAFYKGYELANGFDELQDSKVQRKRFMSSLNKRKEMNKPSLPIDEGFLDALDHLPDCSGVAVGFDRLLMLKTKSDDIKNVTYKGM</sequence>
<protein>
    <submittedName>
        <fullName evidence="5">EF-P lysine aminoacylase GenX</fullName>
    </submittedName>
</protein>
<keyword evidence="1" id="KW-0436">Ligase</keyword>
<dbReference type="PANTHER" id="PTHR42918">
    <property type="entry name" value="LYSYL-TRNA SYNTHETASE"/>
    <property type="match status" value="1"/>
</dbReference>
<proteinExistence type="predicted"/>
<dbReference type="GO" id="GO:0005524">
    <property type="term" value="F:ATP binding"/>
    <property type="evidence" value="ECO:0007669"/>
    <property type="project" value="UniProtKB-KW"/>
</dbReference>
<dbReference type="Proteomes" id="UP000217838">
    <property type="component" value="Unassembled WGS sequence"/>
</dbReference>
<gene>
    <name evidence="5" type="ORF">COB11_00120</name>
</gene>
<keyword evidence="2" id="KW-0547">Nucleotide-binding</keyword>
<reference evidence="6" key="1">
    <citation type="submission" date="2017-08" db="EMBL/GenBank/DDBJ databases">
        <title>A dynamic microbial community with high functional redundancy inhabits the cold, oxic subseafloor aquifer.</title>
        <authorList>
            <person name="Tully B.J."/>
            <person name="Wheat C.G."/>
            <person name="Glazer B.T."/>
            <person name="Huber J.A."/>
        </authorList>
    </citation>
    <scope>NUCLEOTIDE SEQUENCE [LARGE SCALE GENOMIC DNA]</scope>
</reference>
<dbReference type="NCBIfam" id="TIGR00462">
    <property type="entry name" value="genX"/>
    <property type="match status" value="1"/>
</dbReference>
<keyword evidence="3" id="KW-0067">ATP-binding</keyword>
<name>A0A2A4YN16_UNCAE</name>
<feature type="domain" description="Aminoacyl-transfer RNA synthetases class-II family profile" evidence="4">
    <location>
        <begin position="34"/>
        <end position="325"/>
    </location>
</feature>
<evidence type="ECO:0000256" key="3">
    <source>
        <dbReference type="ARBA" id="ARBA00022840"/>
    </source>
</evidence>
<dbReference type="GO" id="GO:0000049">
    <property type="term" value="F:tRNA binding"/>
    <property type="evidence" value="ECO:0007669"/>
    <property type="project" value="TreeGrafter"/>
</dbReference>
<dbReference type="GO" id="GO:0005829">
    <property type="term" value="C:cytosol"/>
    <property type="evidence" value="ECO:0007669"/>
    <property type="project" value="TreeGrafter"/>
</dbReference>
<dbReference type="InterPro" id="IPR006195">
    <property type="entry name" value="aa-tRNA-synth_II"/>
</dbReference>
<dbReference type="SUPFAM" id="SSF55681">
    <property type="entry name" value="Class II aaRS and biotin synthetases"/>
    <property type="match status" value="1"/>
</dbReference>
<dbReference type="NCBIfam" id="NF006828">
    <property type="entry name" value="PRK09350.1"/>
    <property type="match status" value="1"/>
</dbReference>
<organism evidence="5 6">
    <name type="scientific">Aerophobetes bacterium</name>
    <dbReference type="NCBI Taxonomy" id="2030807"/>
    <lineage>
        <taxon>Bacteria</taxon>
        <taxon>Candidatus Aerophobota</taxon>
    </lineage>
</organism>
<evidence type="ECO:0000313" key="5">
    <source>
        <dbReference type="EMBL" id="PCI96208.1"/>
    </source>
</evidence>
<dbReference type="GO" id="GO:0006430">
    <property type="term" value="P:lysyl-tRNA aminoacylation"/>
    <property type="evidence" value="ECO:0007669"/>
    <property type="project" value="InterPro"/>
</dbReference>
<evidence type="ECO:0000259" key="4">
    <source>
        <dbReference type="PROSITE" id="PS50862"/>
    </source>
</evidence>
<dbReference type="PANTHER" id="PTHR42918:SF6">
    <property type="entry name" value="ELONGATION FACTOR P--(R)-BETA-LYSINE LIGASE"/>
    <property type="match status" value="1"/>
</dbReference>
<dbReference type="InterPro" id="IPR045864">
    <property type="entry name" value="aa-tRNA-synth_II/BPL/LPL"/>
</dbReference>
<dbReference type="InterPro" id="IPR004364">
    <property type="entry name" value="Aa-tRNA-synt_II"/>
</dbReference>
<accession>A0A2A4YN16</accession>
<dbReference type="PROSITE" id="PS50862">
    <property type="entry name" value="AA_TRNA_LIGASE_II"/>
    <property type="match status" value="1"/>
</dbReference>
<dbReference type="EMBL" id="NVUU01000001">
    <property type="protein sequence ID" value="PCI96208.1"/>
    <property type="molecule type" value="Genomic_DNA"/>
</dbReference>
<evidence type="ECO:0000313" key="6">
    <source>
        <dbReference type="Proteomes" id="UP000217838"/>
    </source>
</evidence>
<comment type="caution">
    <text evidence="5">The sequence shown here is derived from an EMBL/GenBank/DDBJ whole genome shotgun (WGS) entry which is preliminary data.</text>
</comment>
<dbReference type="GO" id="GO:0004824">
    <property type="term" value="F:lysine-tRNA ligase activity"/>
    <property type="evidence" value="ECO:0007669"/>
    <property type="project" value="InterPro"/>
</dbReference>
<evidence type="ECO:0000256" key="2">
    <source>
        <dbReference type="ARBA" id="ARBA00022741"/>
    </source>
</evidence>
<dbReference type="AlphaFoldDB" id="A0A2A4YN16"/>
<evidence type="ECO:0000256" key="1">
    <source>
        <dbReference type="ARBA" id="ARBA00022598"/>
    </source>
</evidence>